<feature type="binding site" evidence="1">
    <location>
        <position position="292"/>
    </location>
    <ligand>
        <name>L-histidine</name>
        <dbReference type="ChEBI" id="CHEBI:57595"/>
    </ligand>
</feature>
<sequence length="360" mass="39268">MIPRTAKAAVGRRILDAFRAAGAVEVAPDILLPADTLLDLYGEDIRARAYLTTDPIRGEVVLRPDFTVPVVRMHMAGGAEPARYCYLGEVFRKQDHGDTRPDHPRDNEYLQAGFELFSRDPDADAEVFALFHTALAPCRLTATMGDMQLLLDAVAGLPLSGPRRAMLAHHIWRPRRFQRLLERFSAPETPRRFAINGAPWTGLRTEAEMLSRIARLETAAEGPPLPPEWHERLHRLFSVAGPAPAALDELRVLADHLPAIAPAVERLAARLAAIAARGIDPAQVRFDASHGRQTMEYYDGMTFSFTAEGRAGQGRTDWPPVASGGRYDALTRVLGAGAAIPAVGGIIRPGLVAELEGAEC</sequence>
<feature type="domain" description="Class II Histidinyl-tRNA synthetase (HisRS)-like catalytic core" evidence="2">
    <location>
        <begin position="8"/>
        <end position="168"/>
    </location>
</feature>
<dbReference type="Pfam" id="PF13393">
    <property type="entry name" value="tRNA-synt_His"/>
    <property type="match status" value="2"/>
</dbReference>
<keyword evidence="3" id="KW-0808">Transferase</keyword>
<evidence type="ECO:0000313" key="4">
    <source>
        <dbReference type="Proteomes" id="UP000199125"/>
    </source>
</evidence>
<feature type="binding site" evidence="1">
    <location>
        <position position="92"/>
    </location>
    <ligand>
        <name>L-histidine</name>
        <dbReference type="ChEBI" id="CHEBI:57595"/>
    </ligand>
</feature>
<dbReference type="NCBIfam" id="NF008952">
    <property type="entry name" value="PRK12295.1-5"/>
    <property type="match status" value="1"/>
</dbReference>
<feature type="domain" description="Class II Histidinyl-tRNA synthetase (HisRS)-like catalytic core" evidence="2">
    <location>
        <begin position="214"/>
        <end position="344"/>
    </location>
</feature>
<dbReference type="PANTHER" id="PTHR43707:SF1">
    <property type="entry name" value="HISTIDINE--TRNA LIGASE, MITOCHONDRIAL-RELATED"/>
    <property type="match status" value="1"/>
</dbReference>
<feature type="binding site" evidence="1">
    <location>
        <begin position="65"/>
        <end position="67"/>
    </location>
    <ligand>
        <name>L-histidine</name>
        <dbReference type="ChEBI" id="CHEBI:57595"/>
    </ligand>
</feature>
<name>A0A1H6KWQ5_9RHOB</name>
<evidence type="ECO:0000256" key="1">
    <source>
        <dbReference type="PIRSR" id="PIRSR001549-1"/>
    </source>
</evidence>
<gene>
    <name evidence="3" type="ORF">SAMN04488075_1160</name>
</gene>
<dbReference type="InterPro" id="IPR004516">
    <property type="entry name" value="HisRS/HisZ"/>
</dbReference>
<dbReference type="OrthoDB" id="9797914at2"/>
<dbReference type="AlphaFoldDB" id="A0A1H6KWQ5"/>
<reference evidence="4" key="1">
    <citation type="submission" date="2016-10" db="EMBL/GenBank/DDBJ databases">
        <authorList>
            <person name="Varghese N."/>
            <person name="Submissions S."/>
        </authorList>
    </citation>
    <scope>NUCLEOTIDE SEQUENCE [LARGE SCALE GENOMIC DNA]</scope>
    <source>
        <strain evidence="4">DSM 11593</strain>
    </source>
</reference>
<dbReference type="GO" id="GO:0004821">
    <property type="term" value="F:histidine-tRNA ligase activity"/>
    <property type="evidence" value="ECO:0007669"/>
    <property type="project" value="TreeGrafter"/>
</dbReference>
<feature type="binding site" evidence="1">
    <location>
        <position position="111"/>
    </location>
    <ligand>
        <name>L-histidine</name>
        <dbReference type="ChEBI" id="CHEBI:57595"/>
    </ligand>
</feature>
<dbReference type="GO" id="GO:0016757">
    <property type="term" value="F:glycosyltransferase activity"/>
    <property type="evidence" value="ECO:0007669"/>
    <property type="project" value="UniProtKB-KW"/>
</dbReference>
<evidence type="ECO:0000259" key="2">
    <source>
        <dbReference type="Pfam" id="PF13393"/>
    </source>
</evidence>
<organism evidence="3 4">
    <name type="scientific">Paracoccus alkenifer</name>
    <dbReference type="NCBI Taxonomy" id="65735"/>
    <lineage>
        <taxon>Bacteria</taxon>
        <taxon>Pseudomonadati</taxon>
        <taxon>Pseudomonadota</taxon>
        <taxon>Alphaproteobacteria</taxon>
        <taxon>Rhodobacterales</taxon>
        <taxon>Paracoccaceae</taxon>
        <taxon>Paracoccus</taxon>
    </lineage>
</organism>
<dbReference type="PANTHER" id="PTHR43707">
    <property type="entry name" value="HISTIDYL-TRNA SYNTHETASE"/>
    <property type="match status" value="1"/>
</dbReference>
<dbReference type="EMBL" id="FNXG01000002">
    <property type="protein sequence ID" value="SEH80380.1"/>
    <property type="molecule type" value="Genomic_DNA"/>
</dbReference>
<dbReference type="GO" id="GO:0005737">
    <property type="term" value="C:cytoplasm"/>
    <property type="evidence" value="ECO:0007669"/>
    <property type="project" value="InterPro"/>
</dbReference>
<accession>A0A1H6KWQ5</accession>
<dbReference type="InterPro" id="IPR045864">
    <property type="entry name" value="aa-tRNA-synth_II/BPL/LPL"/>
</dbReference>
<dbReference type="PIRSF" id="PIRSF001549">
    <property type="entry name" value="His-tRNA_synth"/>
    <property type="match status" value="1"/>
</dbReference>
<dbReference type="RefSeq" id="WP_090846308.1">
    <property type="nucleotide sequence ID" value="NZ_FNXG01000002.1"/>
</dbReference>
<keyword evidence="4" id="KW-1185">Reference proteome</keyword>
<dbReference type="STRING" id="65735.SAMN04488075_1160"/>
<dbReference type="InterPro" id="IPR041715">
    <property type="entry name" value="HisRS-like_core"/>
</dbReference>
<feature type="binding site" evidence="1">
    <location>
        <position position="115"/>
    </location>
    <ligand>
        <name>L-histidine</name>
        <dbReference type="ChEBI" id="CHEBI:57595"/>
    </ligand>
</feature>
<feature type="binding site" evidence="1">
    <location>
        <begin position="297"/>
        <end position="298"/>
    </location>
    <ligand>
        <name>L-histidine</name>
        <dbReference type="ChEBI" id="CHEBI:57595"/>
    </ligand>
</feature>
<dbReference type="GO" id="GO:0006427">
    <property type="term" value="P:histidyl-tRNA aminoacylation"/>
    <property type="evidence" value="ECO:0007669"/>
    <property type="project" value="TreeGrafter"/>
</dbReference>
<evidence type="ECO:0000313" key="3">
    <source>
        <dbReference type="EMBL" id="SEH80380.1"/>
    </source>
</evidence>
<dbReference type="Gene3D" id="3.30.930.10">
    <property type="entry name" value="Bira Bifunctional Protein, Domain 2"/>
    <property type="match status" value="1"/>
</dbReference>
<dbReference type="SUPFAM" id="SSF55681">
    <property type="entry name" value="Class II aaRS and biotin synthetases"/>
    <property type="match status" value="1"/>
</dbReference>
<protein>
    <submittedName>
        <fullName evidence="3">ATP phosphoribosyltransferase regulatory subunit</fullName>
    </submittedName>
</protein>
<proteinExistence type="predicted"/>
<keyword evidence="3" id="KW-0328">Glycosyltransferase</keyword>
<dbReference type="Proteomes" id="UP000199125">
    <property type="component" value="Unassembled WGS sequence"/>
</dbReference>